<reference evidence="1" key="1">
    <citation type="journal article" date="2023" name="G3 (Bethesda)">
        <title>A reference genome for the long-term kleptoplast-retaining sea slug Elysia crispata morphotype clarki.</title>
        <authorList>
            <person name="Eastman K.E."/>
            <person name="Pendleton A.L."/>
            <person name="Shaikh M.A."/>
            <person name="Suttiyut T."/>
            <person name="Ogas R."/>
            <person name="Tomko P."/>
            <person name="Gavelis G."/>
            <person name="Widhalm J.R."/>
            <person name="Wisecaver J.H."/>
        </authorList>
    </citation>
    <scope>NUCLEOTIDE SEQUENCE</scope>
    <source>
        <strain evidence="1">ECLA1</strain>
    </source>
</reference>
<dbReference type="Proteomes" id="UP001283361">
    <property type="component" value="Unassembled WGS sequence"/>
</dbReference>
<evidence type="ECO:0000313" key="1">
    <source>
        <dbReference type="EMBL" id="KAK3771142.1"/>
    </source>
</evidence>
<comment type="caution">
    <text evidence="1">The sequence shown here is derived from an EMBL/GenBank/DDBJ whole genome shotgun (WGS) entry which is preliminary data.</text>
</comment>
<organism evidence="1 2">
    <name type="scientific">Elysia crispata</name>
    <name type="common">lettuce slug</name>
    <dbReference type="NCBI Taxonomy" id="231223"/>
    <lineage>
        <taxon>Eukaryota</taxon>
        <taxon>Metazoa</taxon>
        <taxon>Spiralia</taxon>
        <taxon>Lophotrochozoa</taxon>
        <taxon>Mollusca</taxon>
        <taxon>Gastropoda</taxon>
        <taxon>Heterobranchia</taxon>
        <taxon>Euthyneura</taxon>
        <taxon>Panpulmonata</taxon>
        <taxon>Sacoglossa</taxon>
        <taxon>Placobranchoidea</taxon>
        <taxon>Plakobranchidae</taxon>
        <taxon>Elysia</taxon>
    </lineage>
</organism>
<evidence type="ECO:0000313" key="2">
    <source>
        <dbReference type="Proteomes" id="UP001283361"/>
    </source>
</evidence>
<sequence>MEQTKLGRATREKIRLGNNGAQCSPWPNGANHADCRLVQHSKHYVYCGELTSQYYNRQAPGRSLILVMASEPLLQPKT</sequence>
<name>A0AAE0ZL38_9GAST</name>
<accession>A0AAE0ZL38</accession>
<proteinExistence type="predicted"/>
<gene>
    <name evidence="1" type="ORF">RRG08_034157</name>
</gene>
<dbReference type="EMBL" id="JAWDGP010003771">
    <property type="protein sequence ID" value="KAK3771142.1"/>
    <property type="molecule type" value="Genomic_DNA"/>
</dbReference>
<protein>
    <submittedName>
        <fullName evidence="1">Uncharacterized protein</fullName>
    </submittedName>
</protein>
<dbReference type="AlphaFoldDB" id="A0AAE0ZL38"/>
<keyword evidence="2" id="KW-1185">Reference proteome</keyword>